<evidence type="ECO:0000256" key="1">
    <source>
        <dbReference type="SAM" id="MobiDB-lite"/>
    </source>
</evidence>
<proteinExistence type="predicted"/>
<feature type="compositionally biased region" description="Pro residues" evidence="1">
    <location>
        <begin position="55"/>
        <end position="65"/>
    </location>
</feature>
<evidence type="ECO:0000313" key="2">
    <source>
        <dbReference type="EMBL" id="CAB4142531.1"/>
    </source>
</evidence>
<dbReference type="EMBL" id="LR796422">
    <property type="protein sequence ID" value="CAB4142531.1"/>
    <property type="molecule type" value="Genomic_DNA"/>
</dbReference>
<protein>
    <submittedName>
        <fullName evidence="2">Uncharacterized protein</fullName>
    </submittedName>
</protein>
<name>A0A6J5M8L2_9CAUD</name>
<accession>A0A6J5M8L2</accession>
<reference evidence="2" key="1">
    <citation type="submission" date="2020-04" db="EMBL/GenBank/DDBJ databases">
        <authorList>
            <person name="Chiriac C."/>
            <person name="Salcher M."/>
            <person name="Ghai R."/>
            <person name="Kavagutti S V."/>
        </authorList>
    </citation>
    <scope>NUCLEOTIDE SEQUENCE</scope>
</reference>
<organism evidence="2">
    <name type="scientific">uncultured Caudovirales phage</name>
    <dbReference type="NCBI Taxonomy" id="2100421"/>
    <lineage>
        <taxon>Viruses</taxon>
        <taxon>Duplodnaviria</taxon>
        <taxon>Heunggongvirae</taxon>
        <taxon>Uroviricota</taxon>
        <taxon>Caudoviricetes</taxon>
        <taxon>Peduoviridae</taxon>
        <taxon>Maltschvirus</taxon>
        <taxon>Maltschvirus maltsch</taxon>
    </lineage>
</organism>
<gene>
    <name evidence="2" type="ORF">UFOVP448_16</name>
</gene>
<feature type="region of interest" description="Disordered" evidence="1">
    <location>
        <begin position="54"/>
        <end position="77"/>
    </location>
</feature>
<sequence>MIVLKVKTKNGHIQELQVEELISVDGKPYQLIPNIEERILELERTVVEIVNWINTPPPVPDPNPPSEERSSDATVRN</sequence>